<evidence type="ECO:0000313" key="4">
    <source>
        <dbReference type="Proteomes" id="UP000030669"/>
    </source>
</evidence>
<gene>
    <name evidence="3" type="ORF">GLOTRDRAFT_131089</name>
</gene>
<sequence length="311" mass="33742">MSTSITSNSSFDFDATAEAVAAALSSHIDGRTILTTGVTPAGLGAGFASVVAAHNPRLLVLAGRNPSKLTECVKDIEIAHPGVKTRTLELDLASQASVRKAAEEVLSWPEPVDILVNNAAIMACPYQKTADGLEMQFGTNHLGPRVVNVSSAAHRFSDIRWDDIGFKDGQVYDKWRAYGQAKTANILFSVALAEKLGSKGLKVFVLHPGPVQTNLDRYISPHDYADLLALDKELGNKEVDLPKFRYKNVSQGTATYVVAAFDPALNQHNGIYLQDCQLAPEEETKPYAVDKGAAERLRKLSEELVGQKFVY</sequence>
<evidence type="ECO:0000256" key="1">
    <source>
        <dbReference type="ARBA" id="ARBA00006484"/>
    </source>
</evidence>
<protein>
    <submittedName>
        <fullName evidence="3">NAD P-binding protein</fullName>
    </submittedName>
</protein>
<dbReference type="AlphaFoldDB" id="S7Q2J1"/>
<dbReference type="SUPFAM" id="SSF51735">
    <property type="entry name" value="NAD(P)-binding Rossmann-fold domains"/>
    <property type="match status" value="1"/>
</dbReference>
<dbReference type="InterPro" id="IPR002347">
    <property type="entry name" value="SDR_fam"/>
</dbReference>
<dbReference type="KEGG" id="gtr:GLOTRDRAFT_131089"/>
<accession>S7Q2J1</accession>
<dbReference type="PANTHER" id="PTHR24320">
    <property type="entry name" value="RETINOL DEHYDROGENASE"/>
    <property type="match status" value="1"/>
</dbReference>
<dbReference type="InterPro" id="IPR036291">
    <property type="entry name" value="NAD(P)-bd_dom_sf"/>
</dbReference>
<dbReference type="EMBL" id="KB469305">
    <property type="protein sequence ID" value="EPQ53753.1"/>
    <property type="molecule type" value="Genomic_DNA"/>
</dbReference>
<keyword evidence="4" id="KW-1185">Reference proteome</keyword>
<dbReference type="OMA" id="YSWATSK"/>
<keyword evidence="2" id="KW-0560">Oxidoreductase</keyword>
<dbReference type="HOGENOM" id="CLU_010194_44_0_1"/>
<name>S7Q2J1_GLOTA</name>
<evidence type="ECO:0000313" key="3">
    <source>
        <dbReference type="EMBL" id="EPQ53753.1"/>
    </source>
</evidence>
<proteinExistence type="inferred from homology"/>
<comment type="similarity">
    <text evidence="1">Belongs to the short-chain dehydrogenases/reductases (SDR) family.</text>
</comment>
<dbReference type="eggNOG" id="KOG1208">
    <property type="taxonomic scope" value="Eukaryota"/>
</dbReference>
<dbReference type="Pfam" id="PF00106">
    <property type="entry name" value="adh_short"/>
    <property type="match status" value="1"/>
</dbReference>
<reference evidence="3 4" key="1">
    <citation type="journal article" date="2012" name="Science">
        <title>The Paleozoic origin of enzymatic lignin decomposition reconstructed from 31 fungal genomes.</title>
        <authorList>
            <person name="Floudas D."/>
            <person name="Binder M."/>
            <person name="Riley R."/>
            <person name="Barry K."/>
            <person name="Blanchette R.A."/>
            <person name="Henrissat B."/>
            <person name="Martinez A.T."/>
            <person name="Otillar R."/>
            <person name="Spatafora J.W."/>
            <person name="Yadav J.S."/>
            <person name="Aerts A."/>
            <person name="Benoit I."/>
            <person name="Boyd A."/>
            <person name="Carlson A."/>
            <person name="Copeland A."/>
            <person name="Coutinho P.M."/>
            <person name="de Vries R.P."/>
            <person name="Ferreira P."/>
            <person name="Findley K."/>
            <person name="Foster B."/>
            <person name="Gaskell J."/>
            <person name="Glotzer D."/>
            <person name="Gorecki P."/>
            <person name="Heitman J."/>
            <person name="Hesse C."/>
            <person name="Hori C."/>
            <person name="Igarashi K."/>
            <person name="Jurgens J.A."/>
            <person name="Kallen N."/>
            <person name="Kersten P."/>
            <person name="Kohler A."/>
            <person name="Kuees U."/>
            <person name="Kumar T.K.A."/>
            <person name="Kuo A."/>
            <person name="LaButti K."/>
            <person name="Larrondo L.F."/>
            <person name="Lindquist E."/>
            <person name="Ling A."/>
            <person name="Lombard V."/>
            <person name="Lucas S."/>
            <person name="Lundell T."/>
            <person name="Martin R."/>
            <person name="McLaughlin D.J."/>
            <person name="Morgenstern I."/>
            <person name="Morin E."/>
            <person name="Murat C."/>
            <person name="Nagy L.G."/>
            <person name="Nolan M."/>
            <person name="Ohm R.A."/>
            <person name="Patyshakuliyeva A."/>
            <person name="Rokas A."/>
            <person name="Ruiz-Duenas F.J."/>
            <person name="Sabat G."/>
            <person name="Salamov A."/>
            <person name="Samejima M."/>
            <person name="Schmutz J."/>
            <person name="Slot J.C."/>
            <person name="St John F."/>
            <person name="Stenlid J."/>
            <person name="Sun H."/>
            <person name="Sun S."/>
            <person name="Syed K."/>
            <person name="Tsang A."/>
            <person name="Wiebenga A."/>
            <person name="Young D."/>
            <person name="Pisabarro A."/>
            <person name="Eastwood D.C."/>
            <person name="Martin F."/>
            <person name="Cullen D."/>
            <person name="Grigoriev I.V."/>
            <person name="Hibbett D.S."/>
        </authorList>
    </citation>
    <scope>NUCLEOTIDE SEQUENCE [LARGE SCALE GENOMIC DNA]</scope>
    <source>
        <strain evidence="3 4">ATCC 11539</strain>
    </source>
</reference>
<dbReference type="RefSeq" id="XP_007868042.1">
    <property type="nucleotide sequence ID" value="XM_007869851.1"/>
</dbReference>
<dbReference type="Proteomes" id="UP000030669">
    <property type="component" value="Unassembled WGS sequence"/>
</dbReference>
<dbReference type="STRING" id="670483.S7Q2J1"/>
<dbReference type="Gene3D" id="3.40.50.720">
    <property type="entry name" value="NAD(P)-binding Rossmann-like Domain"/>
    <property type="match status" value="1"/>
</dbReference>
<organism evidence="3 4">
    <name type="scientific">Gloeophyllum trabeum (strain ATCC 11539 / FP-39264 / Madison 617)</name>
    <name type="common">Brown rot fungus</name>
    <dbReference type="NCBI Taxonomy" id="670483"/>
    <lineage>
        <taxon>Eukaryota</taxon>
        <taxon>Fungi</taxon>
        <taxon>Dikarya</taxon>
        <taxon>Basidiomycota</taxon>
        <taxon>Agaricomycotina</taxon>
        <taxon>Agaricomycetes</taxon>
        <taxon>Gloeophyllales</taxon>
        <taxon>Gloeophyllaceae</taxon>
        <taxon>Gloeophyllum</taxon>
    </lineage>
</organism>
<dbReference type="GO" id="GO:0016491">
    <property type="term" value="F:oxidoreductase activity"/>
    <property type="evidence" value="ECO:0007669"/>
    <property type="project" value="UniProtKB-KW"/>
</dbReference>
<dbReference type="OrthoDB" id="191139at2759"/>
<dbReference type="PANTHER" id="PTHR24320:SF283">
    <property type="entry name" value="RETINOL DEHYDROGENASE 11"/>
    <property type="match status" value="1"/>
</dbReference>
<evidence type="ECO:0000256" key="2">
    <source>
        <dbReference type="ARBA" id="ARBA00023002"/>
    </source>
</evidence>
<dbReference type="PRINTS" id="PR00081">
    <property type="entry name" value="GDHRDH"/>
</dbReference>
<dbReference type="GeneID" id="19302220"/>